<gene>
    <name evidence="1" type="ORF">NDU88_009750</name>
</gene>
<comment type="caution">
    <text evidence="1">The sequence shown here is derived from an EMBL/GenBank/DDBJ whole genome shotgun (WGS) entry which is preliminary data.</text>
</comment>
<name>A0AAV7QVY8_PLEWA</name>
<dbReference type="Proteomes" id="UP001066276">
    <property type="component" value="Chromosome 6"/>
</dbReference>
<reference evidence="1" key="1">
    <citation type="journal article" date="2022" name="bioRxiv">
        <title>Sequencing and chromosome-scale assembly of the giantPleurodeles waltlgenome.</title>
        <authorList>
            <person name="Brown T."/>
            <person name="Elewa A."/>
            <person name="Iarovenko S."/>
            <person name="Subramanian E."/>
            <person name="Araus A.J."/>
            <person name="Petzold A."/>
            <person name="Susuki M."/>
            <person name="Suzuki K.-i.T."/>
            <person name="Hayashi T."/>
            <person name="Toyoda A."/>
            <person name="Oliveira C."/>
            <person name="Osipova E."/>
            <person name="Leigh N.D."/>
            <person name="Simon A."/>
            <person name="Yun M.H."/>
        </authorList>
    </citation>
    <scope>NUCLEOTIDE SEQUENCE</scope>
    <source>
        <strain evidence="1">20211129_DDA</strain>
        <tissue evidence="1">Liver</tissue>
    </source>
</reference>
<sequence>MYGWLRITATHQSAAKECALECHQAQDTAPYTDRAATAIFIAERQTDRGLSKTHCSCPFVDYQSFLCSVGADGGLAGSFPCSTQQMPVFVSTEPGGADSTWMIYSKLVEEESVSERILLQALIILLIGGNDLGILSRRTLFEILLVEIA</sequence>
<evidence type="ECO:0000313" key="2">
    <source>
        <dbReference type="Proteomes" id="UP001066276"/>
    </source>
</evidence>
<organism evidence="1 2">
    <name type="scientific">Pleurodeles waltl</name>
    <name type="common">Iberian ribbed newt</name>
    <dbReference type="NCBI Taxonomy" id="8319"/>
    <lineage>
        <taxon>Eukaryota</taxon>
        <taxon>Metazoa</taxon>
        <taxon>Chordata</taxon>
        <taxon>Craniata</taxon>
        <taxon>Vertebrata</taxon>
        <taxon>Euteleostomi</taxon>
        <taxon>Amphibia</taxon>
        <taxon>Batrachia</taxon>
        <taxon>Caudata</taxon>
        <taxon>Salamandroidea</taxon>
        <taxon>Salamandridae</taxon>
        <taxon>Pleurodelinae</taxon>
        <taxon>Pleurodeles</taxon>
    </lineage>
</organism>
<accession>A0AAV7QVY8</accession>
<dbReference type="AlphaFoldDB" id="A0AAV7QVY8"/>
<dbReference type="EMBL" id="JANPWB010000010">
    <property type="protein sequence ID" value="KAJ1143441.1"/>
    <property type="molecule type" value="Genomic_DNA"/>
</dbReference>
<protein>
    <submittedName>
        <fullName evidence="1">Uncharacterized protein</fullName>
    </submittedName>
</protein>
<keyword evidence="2" id="KW-1185">Reference proteome</keyword>
<proteinExistence type="predicted"/>
<evidence type="ECO:0000313" key="1">
    <source>
        <dbReference type="EMBL" id="KAJ1143441.1"/>
    </source>
</evidence>